<dbReference type="AlphaFoldDB" id="A0A918ZQW5"/>
<keyword evidence="2" id="KW-1185">Reference proteome</keyword>
<dbReference type="EMBL" id="BNBT01000053">
    <property type="protein sequence ID" value="GHE65443.1"/>
    <property type="molecule type" value="Genomic_DNA"/>
</dbReference>
<reference evidence="1" key="2">
    <citation type="submission" date="2020-09" db="EMBL/GenBank/DDBJ databases">
        <authorList>
            <person name="Sun Q."/>
            <person name="Ohkuma M."/>
        </authorList>
    </citation>
    <scope>NUCLEOTIDE SEQUENCE</scope>
    <source>
        <strain evidence="1">JCM 4784</strain>
    </source>
</reference>
<dbReference type="Proteomes" id="UP000608024">
    <property type="component" value="Unassembled WGS sequence"/>
</dbReference>
<proteinExistence type="predicted"/>
<evidence type="ECO:0000313" key="2">
    <source>
        <dbReference type="Proteomes" id="UP000608024"/>
    </source>
</evidence>
<organism evidence="1 2">
    <name type="scientific">Streptomyces longispororuber</name>
    <dbReference type="NCBI Taxonomy" id="68230"/>
    <lineage>
        <taxon>Bacteria</taxon>
        <taxon>Bacillati</taxon>
        <taxon>Actinomycetota</taxon>
        <taxon>Actinomycetes</taxon>
        <taxon>Kitasatosporales</taxon>
        <taxon>Streptomycetaceae</taxon>
        <taxon>Streptomyces</taxon>
    </lineage>
</organism>
<comment type="caution">
    <text evidence="1">The sequence shown here is derived from an EMBL/GenBank/DDBJ whole genome shotgun (WGS) entry which is preliminary data.</text>
</comment>
<accession>A0A918ZQW5</accession>
<gene>
    <name evidence="1" type="ORF">GCM10018785_37920</name>
</gene>
<name>A0A918ZQW5_9ACTN</name>
<protein>
    <submittedName>
        <fullName evidence="1">Uncharacterized protein</fullName>
    </submittedName>
</protein>
<reference evidence="1" key="1">
    <citation type="journal article" date="2014" name="Int. J. Syst. Evol. Microbiol.">
        <title>Complete genome sequence of Corynebacterium casei LMG S-19264T (=DSM 44701T), isolated from a smear-ripened cheese.</title>
        <authorList>
            <consortium name="US DOE Joint Genome Institute (JGI-PGF)"/>
            <person name="Walter F."/>
            <person name="Albersmeier A."/>
            <person name="Kalinowski J."/>
            <person name="Ruckert C."/>
        </authorList>
    </citation>
    <scope>NUCLEOTIDE SEQUENCE</scope>
    <source>
        <strain evidence="1">JCM 4784</strain>
    </source>
</reference>
<evidence type="ECO:0000313" key="1">
    <source>
        <dbReference type="EMBL" id="GHE65443.1"/>
    </source>
</evidence>
<sequence>MGTGAAADAEGSGPGATGWAAEYEKAKHVSTFGAVAQEVWAYMCGLDARPSHSARPQREVVLFRGLTWAKSTITHTCRIIPGRRNSFMCRG</sequence>